<keyword evidence="2" id="KW-1185">Reference proteome</keyword>
<evidence type="ECO:0000313" key="2">
    <source>
        <dbReference type="Proteomes" id="UP001198565"/>
    </source>
</evidence>
<proteinExistence type="predicted"/>
<name>A0ABS7QTX0_9ACTN</name>
<organism evidence="1 2">
    <name type="scientific">Streptantibioticus parmotrematis</name>
    <dbReference type="NCBI Taxonomy" id="2873249"/>
    <lineage>
        <taxon>Bacteria</taxon>
        <taxon>Bacillati</taxon>
        <taxon>Actinomycetota</taxon>
        <taxon>Actinomycetes</taxon>
        <taxon>Kitasatosporales</taxon>
        <taxon>Streptomycetaceae</taxon>
        <taxon>Streptantibioticus</taxon>
    </lineage>
</organism>
<dbReference type="Proteomes" id="UP001198565">
    <property type="component" value="Unassembled WGS sequence"/>
</dbReference>
<reference evidence="1 2" key="1">
    <citation type="submission" date="2021-08" db="EMBL/GenBank/DDBJ databases">
        <title>Streptomyces sp. PTM05 isolated from lichen.</title>
        <authorList>
            <person name="Somphong A."/>
            <person name="Phongsopitanun W."/>
            <person name="Tanasupawat S."/>
        </authorList>
    </citation>
    <scope>NUCLEOTIDE SEQUENCE [LARGE SCALE GENOMIC DNA]</scope>
    <source>
        <strain evidence="1 2">Ptm05</strain>
    </source>
</reference>
<comment type="caution">
    <text evidence="1">The sequence shown here is derived from an EMBL/GenBank/DDBJ whole genome shotgun (WGS) entry which is preliminary data.</text>
</comment>
<gene>
    <name evidence="1" type="ORF">K7472_17475</name>
</gene>
<accession>A0ABS7QTX0</accession>
<dbReference type="EMBL" id="JAINVZ010000011">
    <property type="protein sequence ID" value="MBY8886643.1"/>
    <property type="molecule type" value="Genomic_DNA"/>
</dbReference>
<protein>
    <submittedName>
        <fullName evidence="1">Uncharacterized protein</fullName>
    </submittedName>
</protein>
<evidence type="ECO:0000313" key="1">
    <source>
        <dbReference type="EMBL" id="MBY8886643.1"/>
    </source>
</evidence>
<sequence length="214" mass="23589">MRAPQHTGAWNWDLEEHFAPGLGSALTTAARMVEVLREHGLMHRAEGLRWGWFTKGIGGLGITTEFSLLNRTLDDKDLPRRILGCRPEEFPEAEILGIFVLGRGTYIDASGREHSEDGLVGLIMHPAEDGLSAVLEVYHDVWADYDFFGRPHPQVYGHNAPRLSAALRDLDALLGVPADPGESTYFGVTEGYGLARTEPDELIDGLGLDRSDKL</sequence>